<dbReference type="InterPro" id="IPR006170">
    <property type="entry name" value="PBP/GOBP"/>
</dbReference>
<organism evidence="2 3">
    <name type="scientific">Folsomia candida</name>
    <name type="common">Springtail</name>
    <dbReference type="NCBI Taxonomy" id="158441"/>
    <lineage>
        <taxon>Eukaryota</taxon>
        <taxon>Metazoa</taxon>
        <taxon>Ecdysozoa</taxon>
        <taxon>Arthropoda</taxon>
        <taxon>Hexapoda</taxon>
        <taxon>Collembola</taxon>
        <taxon>Entomobryomorpha</taxon>
        <taxon>Isotomoidea</taxon>
        <taxon>Isotomidae</taxon>
        <taxon>Proisotominae</taxon>
        <taxon>Folsomia</taxon>
    </lineage>
</organism>
<dbReference type="InterPro" id="IPR036728">
    <property type="entry name" value="PBP_GOBP_sf"/>
</dbReference>
<evidence type="ECO:0000313" key="3">
    <source>
        <dbReference type="Proteomes" id="UP000198287"/>
    </source>
</evidence>
<dbReference type="Pfam" id="PF01395">
    <property type="entry name" value="PBP_GOBP"/>
    <property type="match status" value="1"/>
</dbReference>
<dbReference type="OrthoDB" id="8289976at2759"/>
<evidence type="ECO:0000313" key="2">
    <source>
        <dbReference type="EMBL" id="OXA39515.1"/>
    </source>
</evidence>
<accession>A0A226D1Q0</accession>
<feature type="chain" id="PRO_5012646504" evidence="1">
    <location>
        <begin position="30"/>
        <end position="178"/>
    </location>
</feature>
<protein>
    <submittedName>
        <fullName evidence="2">Uncharacterized protein</fullName>
    </submittedName>
</protein>
<sequence length="178" mass="19934">MVKHFSIVFIASTSLALVVIMICSPSIEADEAPVTQGSKLSLLDCQKIVNLITKKVIKLFHTCSKEVRQNSTKQEFEKKTSCIIRCVLDNVGLLTEEGTCTPDTVQSFLNIHIPDEAHDFAHWATEHCVTDYGSKLDKSQEFCESYGEFVKCLLKLFADFQAFSEAANCKFKTNPMGR</sequence>
<keyword evidence="1" id="KW-0732">Signal</keyword>
<gene>
    <name evidence="2" type="ORF">Fcan01_25638</name>
</gene>
<reference evidence="2 3" key="1">
    <citation type="submission" date="2015-12" db="EMBL/GenBank/DDBJ databases">
        <title>The genome of Folsomia candida.</title>
        <authorList>
            <person name="Faddeeva A."/>
            <person name="Derks M.F."/>
            <person name="Anvar Y."/>
            <person name="Smit S."/>
            <person name="Van Straalen N."/>
            <person name="Roelofs D."/>
        </authorList>
    </citation>
    <scope>NUCLEOTIDE SEQUENCE [LARGE SCALE GENOMIC DNA]</scope>
    <source>
        <strain evidence="2 3">VU population</strain>
        <tissue evidence="2">Whole body</tissue>
    </source>
</reference>
<dbReference type="Gene3D" id="1.10.238.20">
    <property type="entry name" value="Pheromone/general odorant binding protein domain"/>
    <property type="match status" value="1"/>
</dbReference>
<feature type="signal peptide" evidence="1">
    <location>
        <begin position="1"/>
        <end position="29"/>
    </location>
</feature>
<dbReference type="SUPFAM" id="SSF47565">
    <property type="entry name" value="Insect pheromone/odorant-binding proteins"/>
    <property type="match status" value="1"/>
</dbReference>
<keyword evidence="3" id="KW-1185">Reference proteome</keyword>
<proteinExistence type="predicted"/>
<comment type="caution">
    <text evidence="2">The sequence shown here is derived from an EMBL/GenBank/DDBJ whole genome shotgun (WGS) entry which is preliminary data.</text>
</comment>
<evidence type="ECO:0000256" key="1">
    <source>
        <dbReference type="SAM" id="SignalP"/>
    </source>
</evidence>
<dbReference type="Proteomes" id="UP000198287">
    <property type="component" value="Unassembled WGS sequence"/>
</dbReference>
<name>A0A226D1Q0_FOLCA</name>
<dbReference type="GO" id="GO:0005549">
    <property type="term" value="F:odorant binding"/>
    <property type="evidence" value="ECO:0007669"/>
    <property type="project" value="InterPro"/>
</dbReference>
<dbReference type="AlphaFoldDB" id="A0A226D1Q0"/>
<dbReference type="EMBL" id="LNIX01000038">
    <property type="protein sequence ID" value="OXA39515.1"/>
    <property type="molecule type" value="Genomic_DNA"/>
</dbReference>